<evidence type="ECO:0000256" key="9">
    <source>
        <dbReference type="HAMAP-Rule" id="MF_00969"/>
    </source>
</evidence>
<keyword evidence="2 9" id="KW-0547">Nucleotide-binding</keyword>
<proteinExistence type="inferred from homology"/>
<dbReference type="AlphaFoldDB" id="A0A1M7RUH1"/>
<dbReference type="EC" id="3.6.4.-" evidence="9"/>
<dbReference type="Gene3D" id="3.40.50.11180">
    <property type="match status" value="1"/>
</dbReference>
<dbReference type="SUPFAM" id="SSF52540">
    <property type="entry name" value="P-loop containing nucleoside triphosphate hydrolases"/>
    <property type="match status" value="3"/>
</dbReference>
<dbReference type="GO" id="GO:0005737">
    <property type="term" value="C:cytoplasm"/>
    <property type="evidence" value="ECO:0007669"/>
    <property type="project" value="UniProtKB-SubCell"/>
</dbReference>
<keyword evidence="8 9" id="KW-0234">DNA repair</keyword>
<dbReference type="PANTHER" id="PTHR47964:SF1">
    <property type="entry name" value="ATP-DEPENDENT DNA HELICASE HOMOLOG RECG, CHLOROPLASTIC"/>
    <property type="match status" value="1"/>
</dbReference>
<keyword evidence="7 9" id="KW-0238">DNA-binding</keyword>
<dbReference type="GO" id="GO:0006355">
    <property type="term" value="P:regulation of DNA-templated transcription"/>
    <property type="evidence" value="ECO:0007669"/>
    <property type="project" value="UniProtKB-UniRule"/>
</dbReference>
<evidence type="ECO:0000256" key="7">
    <source>
        <dbReference type="ARBA" id="ARBA00023125"/>
    </source>
</evidence>
<dbReference type="CDD" id="cd17991">
    <property type="entry name" value="DEXHc_TRCF"/>
    <property type="match status" value="1"/>
</dbReference>
<evidence type="ECO:0000256" key="1">
    <source>
        <dbReference type="ARBA" id="ARBA00022490"/>
    </source>
</evidence>
<organism evidence="12 13">
    <name type="scientific">Desulfovibrio litoralis DSM 11393</name>
    <dbReference type="NCBI Taxonomy" id="1121455"/>
    <lineage>
        <taxon>Bacteria</taxon>
        <taxon>Pseudomonadati</taxon>
        <taxon>Thermodesulfobacteriota</taxon>
        <taxon>Desulfovibrionia</taxon>
        <taxon>Desulfovibrionales</taxon>
        <taxon>Desulfovibrionaceae</taxon>
        <taxon>Desulfovibrio</taxon>
    </lineage>
</organism>
<dbReference type="NCBIfam" id="TIGR00580">
    <property type="entry name" value="mfd"/>
    <property type="match status" value="1"/>
</dbReference>
<dbReference type="PROSITE" id="PS51194">
    <property type="entry name" value="HELICASE_CTER"/>
    <property type="match status" value="1"/>
</dbReference>
<keyword evidence="5 12" id="KW-0347">Helicase</keyword>
<accession>A0A1M7RUH1</accession>
<dbReference type="STRING" id="1121455.SAMN02745728_00159"/>
<dbReference type="PANTHER" id="PTHR47964">
    <property type="entry name" value="ATP-DEPENDENT DNA HELICASE HOMOLOG RECG, CHLOROPLASTIC"/>
    <property type="match status" value="1"/>
</dbReference>
<evidence type="ECO:0000256" key="2">
    <source>
        <dbReference type="ARBA" id="ARBA00022741"/>
    </source>
</evidence>
<dbReference type="InterPro" id="IPR036101">
    <property type="entry name" value="CarD-like/TRCF_RID_sf"/>
</dbReference>
<evidence type="ECO:0000256" key="6">
    <source>
        <dbReference type="ARBA" id="ARBA00022840"/>
    </source>
</evidence>
<protein>
    <recommendedName>
        <fullName evidence="9">Transcription-repair-coupling factor</fullName>
        <shortName evidence="9">TRCF</shortName>
        <ecNumber evidence="9">3.6.4.-</ecNumber>
    </recommendedName>
</protein>
<dbReference type="InterPro" id="IPR014001">
    <property type="entry name" value="Helicase_ATP-bd"/>
</dbReference>
<dbReference type="HAMAP" id="MF_00969">
    <property type="entry name" value="TRCF"/>
    <property type="match status" value="1"/>
</dbReference>
<dbReference type="GO" id="GO:0016787">
    <property type="term" value="F:hydrolase activity"/>
    <property type="evidence" value="ECO:0007669"/>
    <property type="project" value="UniProtKB-KW"/>
</dbReference>
<dbReference type="InterPro" id="IPR011545">
    <property type="entry name" value="DEAD/DEAH_box_helicase_dom"/>
</dbReference>
<dbReference type="Gene3D" id="3.40.50.300">
    <property type="entry name" value="P-loop containing nucleotide triphosphate hydrolases"/>
    <property type="match status" value="2"/>
</dbReference>
<feature type="domain" description="Helicase ATP-binding" evidence="10">
    <location>
        <begin position="658"/>
        <end position="819"/>
    </location>
</feature>
<dbReference type="InterPro" id="IPR001650">
    <property type="entry name" value="Helicase_C-like"/>
</dbReference>
<evidence type="ECO:0000256" key="8">
    <source>
        <dbReference type="ARBA" id="ARBA00023204"/>
    </source>
</evidence>
<keyword evidence="1 9" id="KW-0963">Cytoplasm</keyword>
<keyword evidence="4 9" id="KW-0378">Hydrolase</keyword>
<dbReference type="GO" id="GO:0000716">
    <property type="term" value="P:transcription-coupled nucleotide-excision repair, DNA damage recognition"/>
    <property type="evidence" value="ECO:0007669"/>
    <property type="project" value="UniProtKB-UniRule"/>
</dbReference>
<evidence type="ECO:0000313" key="13">
    <source>
        <dbReference type="Proteomes" id="UP000186469"/>
    </source>
</evidence>
<dbReference type="Gene3D" id="3.30.2060.10">
    <property type="entry name" value="Penicillin-binding protein 1b domain"/>
    <property type="match status" value="1"/>
</dbReference>
<evidence type="ECO:0000313" key="12">
    <source>
        <dbReference type="EMBL" id="SHN49672.1"/>
    </source>
</evidence>
<dbReference type="InterPro" id="IPR005118">
    <property type="entry name" value="TRCF_C"/>
</dbReference>
<comment type="similarity">
    <text evidence="9">In the N-terminal section; belongs to the UvrB family.</text>
</comment>
<dbReference type="SUPFAM" id="SSF141259">
    <property type="entry name" value="CarD-like"/>
    <property type="match status" value="1"/>
</dbReference>
<dbReference type="SMART" id="SM00982">
    <property type="entry name" value="TRCF"/>
    <property type="match status" value="1"/>
</dbReference>
<feature type="domain" description="Helicase C-terminal" evidence="11">
    <location>
        <begin position="840"/>
        <end position="994"/>
    </location>
</feature>
<dbReference type="EMBL" id="FRDI01000002">
    <property type="protein sequence ID" value="SHN49672.1"/>
    <property type="molecule type" value="Genomic_DNA"/>
</dbReference>
<keyword evidence="13" id="KW-1185">Reference proteome</keyword>
<dbReference type="OrthoDB" id="9804325at2"/>
<dbReference type="InterPro" id="IPR003711">
    <property type="entry name" value="CarD-like/TRCF_RID"/>
</dbReference>
<evidence type="ECO:0000256" key="5">
    <source>
        <dbReference type="ARBA" id="ARBA00022806"/>
    </source>
</evidence>
<keyword evidence="6 9" id="KW-0067">ATP-binding</keyword>
<name>A0A1M7RUH1_9BACT</name>
<gene>
    <name evidence="9" type="primary">mfd</name>
    <name evidence="12" type="ORF">SAMN02745728_00159</name>
</gene>
<dbReference type="GO" id="GO:0003684">
    <property type="term" value="F:damaged DNA binding"/>
    <property type="evidence" value="ECO:0007669"/>
    <property type="project" value="InterPro"/>
</dbReference>
<dbReference type="InterPro" id="IPR004576">
    <property type="entry name" value="Mfd"/>
</dbReference>
<dbReference type="Pfam" id="PF00271">
    <property type="entry name" value="Helicase_C"/>
    <property type="match status" value="1"/>
</dbReference>
<dbReference type="Proteomes" id="UP000186469">
    <property type="component" value="Unassembled WGS sequence"/>
</dbReference>
<dbReference type="SMART" id="SM01058">
    <property type="entry name" value="CarD_TRCF"/>
    <property type="match status" value="1"/>
</dbReference>
<dbReference type="SMART" id="SM00490">
    <property type="entry name" value="HELICc"/>
    <property type="match status" value="1"/>
</dbReference>
<evidence type="ECO:0000259" key="10">
    <source>
        <dbReference type="PROSITE" id="PS51192"/>
    </source>
</evidence>
<dbReference type="Gene3D" id="3.90.1150.50">
    <property type="entry name" value="Transcription-repair-coupling factor, D7 domain"/>
    <property type="match status" value="1"/>
</dbReference>
<dbReference type="GO" id="GO:0003678">
    <property type="term" value="F:DNA helicase activity"/>
    <property type="evidence" value="ECO:0007669"/>
    <property type="project" value="TreeGrafter"/>
</dbReference>
<dbReference type="InterPro" id="IPR027417">
    <property type="entry name" value="P-loop_NTPase"/>
</dbReference>
<comment type="similarity">
    <text evidence="9">In the C-terminal section; belongs to the helicase family. RecG subfamily.</text>
</comment>
<dbReference type="GO" id="GO:0005524">
    <property type="term" value="F:ATP binding"/>
    <property type="evidence" value="ECO:0007669"/>
    <property type="project" value="UniProtKB-UniRule"/>
</dbReference>
<dbReference type="Pfam" id="PF03461">
    <property type="entry name" value="TRCF"/>
    <property type="match status" value="1"/>
</dbReference>
<reference evidence="12 13" key="1">
    <citation type="submission" date="2016-12" db="EMBL/GenBank/DDBJ databases">
        <authorList>
            <person name="Song W.-J."/>
            <person name="Kurnit D.M."/>
        </authorList>
    </citation>
    <scope>NUCLEOTIDE SEQUENCE [LARGE SCALE GENOMIC DNA]</scope>
    <source>
        <strain evidence="12 13">DSM 11393</strain>
    </source>
</reference>
<sequence length="1253" mass="141967">MDFKTKEPASQYLELLSVLSQANQKPNSVKGETEKNAIFISRSGLATRARMAISLLEKGNNVLLLTKNSEELSELKAFCTLFHPDYSVDNQNIERSLWEEEILVLPEYPNNLQSKTAWTNRLAAFYALKWTNRPRVILCSLASLLYRSIPLDFFDKRSLSIKKGENFAPELILEQAVEWGYIRTPLVNRPGEVALRGDILDIYCPGYLKPLRLEFFGDTLEDIRIFEASNQRSLAKIAEITLLPSSVVCGKDTEEQALTYWQALLKDKRLNEDDIYPLKKSLQNGAGNILAGMLNPLTSTLEDWLPAHTVYLLPSENCLKPELENAANNLSLTLEKQEQAEGIHQPKTLVMRSPEEALELIKRQQKVFFEDLLMGIEKRGLELQERKICSFKELFLSAKNFEEKNSAAAVDDTDRPWQKLITALKKWALNKRRVLLSFYSDRSRQKFLKLAEQDGIFPHLRWNVNERGVFALISPVSFGAELSWDSDLLIIGEEVLQPKTTRTTTRSATGAFKGLNRYEGLSDGDLLVHRDYGISRFGGLHRLDLGGASNDYLLLYYAGNDKVYLPVDRLSLIQRYKGGEDGVALDKLGGTAWLTSKSKAKKAIELIAQDLVEMYAYRKLAKGFRYGPLPELFREFEASFGFEETPDQIRTINEVLDDMDKDEPMDRLVCGDVGFGKTEVALRAAFRAACAGRQVAMLCPTTILAEQHYQTFRARLAAFPLNIGLLSRFVTKQKQKEVLEQASKGQVDILVGTHRLLSQDVVLPKLGLLILDEEQKFGVRHKEKMKQMKKNVDALTLTATPIPRTLQLSMSGVRELSVIETAPPERKPVATALIERDETTLRKILERELERGGQVFWVHNRIQGLERVCDFVKKLVPSARVAMAHGQMHEKVLEETMHKFWHAELDVLVCTAIVESGLDFPRANTLIVDQAQLFGLGQLYQLRGRVGRSDRQAYAVFVVPDIDTLPQVTRERMKVILEMDYLGAGFQVAMEDLRLRGAGNILGESQSGHMTRLGIDLFLELLEEAVAKLRGQPLREEQETELNLSVPAHIPENYIADASERLSYYKKLSSAQNENEMQEILYEVQDRFGVLPLELKNFVAILYFKRFLQENLVNKADIYPDKVRLTWNAEAQGSEKQASYLKPETLLPWLAKRPRTARLLPPNTLEIAFGKESLAPLVKAPAPYLLPNKTANKQVNSQVVKGQQFGGKKQKTEHVNTLAKSENVKTEQVNTKLVPDLEKLLDEMKGELKTLFI</sequence>
<evidence type="ECO:0000256" key="3">
    <source>
        <dbReference type="ARBA" id="ARBA00022763"/>
    </source>
</evidence>
<dbReference type="SUPFAM" id="SSF143517">
    <property type="entry name" value="TRCF domain-like"/>
    <property type="match status" value="1"/>
</dbReference>
<evidence type="ECO:0000259" key="11">
    <source>
        <dbReference type="PROSITE" id="PS51194"/>
    </source>
</evidence>
<dbReference type="RefSeq" id="WP_072695511.1">
    <property type="nucleotide sequence ID" value="NZ_FRDI01000002.1"/>
</dbReference>
<dbReference type="SMART" id="SM00487">
    <property type="entry name" value="DEXDc"/>
    <property type="match status" value="1"/>
</dbReference>
<dbReference type="Gene3D" id="2.40.10.170">
    <property type="match status" value="1"/>
</dbReference>
<dbReference type="PROSITE" id="PS51192">
    <property type="entry name" value="HELICASE_ATP_BIND_1"/>
    <property type="match status" value="1"/>
</dbReference>
<dbReference type="InterPro" id="IPR047112">
    <property type="entry name" value="RecG/Mfd"/>
</dbReference>
<dbReference type="Pfam" id="PF17757">
    <property type="entry name" value="UvrB_inter"/>
    <property type="match status" value="1"/>
</dbReference>
<dbReference type="Pfam" id="PF00270">
    <property type="entry name" value="DEAD"/>
    <property type="match status" value="1"/>
</dbReference>
<comment type="subcellular location">
    <subcellularLocation>
        <location evidence="9">Cytoplasm</location>
    </subcellularLocation>
</comment>
<evidence type="ECO:0000256" key="4">
    <source>
        <dbReference type="ARBA" id="ARBA00022801"/>
    </source>
</evidence>
<dbReference type="InterPro" id="IPR041471">
    <property type="entry name" value="UvrB_inter"/>
</dbReference>
<comment type="function">
    <text evidence="9">Couples transcription and DNA repair by recognizing RNA polymerase (RNAP) stalled at DNA lesions. Mediates ATP-dependent release of RNAP and its truncated transcript from the DNA, and recruitment of nucleotide excision repair machinery to the damaged site.</text>
</comment>
<dbReference type="InterPro" id="IPR037235">
    <property type="entry name" value="TRCF-like_C_D7"/>
</dbReference>
<dbReference type="Pfam" id="PF02559">
    <property type="entry name" value="CarD_TRCF_RID"/>
    <property type="match status" value="1"/>
</dbReference>
<keyword evidence="3 9" id="KW-0227">DNA damage</keyword>